<comment type="cofactor">
    <cofactor evidence="1 5">
        <name>pyridoxal 5'-phosphate</name>
        <dbReference type="ChEBI" id="CHEBI:597326"/>
    </cofactor>
</comment>
<organism evidence="6 7">
    <name type="scientific">Nakamurella panacisegetis</name>
    <dbReference type="NCBI Taxonomy" id="1090615"/>
    <lineage>
        <taxon>Bacteria</taxon>
        <taxon>Bacillati</taxon>
        <taxon>Actinomycetota</taxon>
        <taxon>Actinomycetes</taxon>
        <taxon>Nakamurellales</taxon>
        <taxon>Nakamurellaceae</taxon>
        <taxon>Nakamurella</taxon>
    </lineage>
</organism>
<keyword evidence="3 4" id="KW-0663">Pyridoxal phosphate</keyword>
<dbReference type="InterPro" id="IPR015424">
    <property type="entry name" value="PyrdxlP-dep_Trfase"/>
</dbReference>
<accession>A0A1H0STZ1</accession>
<evidence type="ECO:0000256" key="5">
    <source>
        <dbReference type="RuleBase" id="RU362118"/>
    </source>
</evidence>
<evidence type="ECO:0000256" key="1">
    <source>
        <dbReference type="ARBA" id="ARBA00001933"/>
    </source>
</evidence>
<dbReference type="OrthoDB" id="9780685at2"/>
<evidence type="ECO:0000256" key="3">
    <source>
        <dbReference type="ARBA" id="ARBA00022898"/>
    </source>
</evidence>
<dbReference type="PROSITE" id="PS00868">
    <property type="entry name" value="CYS_MET_METAB_PP"/>
    <property type="match status" value="1"/>
</dbReference>
<dbReference type="InterPro" id="IPR000277">
    <property type="entry name" value="Cys/Met-Metab_PyrdxlP-dep_enz"/>
</dbReference>
<dbReference type="Gene3D" id="3.90.1150.10">
    <property type="entry name" value="Aspartate Aminotransferase, domain 1"/>
    <property type="match status" value="1"/>
</dbReference>
<dbReference type="GO" id="GO:0019346">
    <property type="term" value="P:transsulfuration"/>
    <property type="evidence" value="ECO:0007669"/>
    <property type="project" value="InterPro"/>
</dbReference>
<sequence>MSHDSSLNRSTLAVCAGRPAPAPGGPLNTGVSLSATFHAGTEANYLRQGGSEITRAFEAALGELEGGRALGFSSGMAAIAAVVEHLPTGSTIVGPLAVYSGTSMLFDEQERLGRARVRRVDISDTEAVLEALRLDPAPDLLWIETPTNPTFGVADLPVLIEAAHAVGALVAVDSTWNSPMVLRPLEYGADVVMHSATKYLAGHSDVLMGALVVADDEVFARLKARRDLGGATPGALETFLTLRGMRTLSVRMDRAQANAGELARRLTSHPSVERVLYPGLPDDPAHDRVTRLHDGYGAMVCFLVTGGSAAADRVCERVHLITHATSLGGVESLIERRARYAVDAANGTPENLIRFSVGIEDVDDLWHDLQQALID</sequence>
<dbReference type="SUPFAM" id="SSF53383">
    <property type="entry name" value="PLP-dependent transferases"/>
    <property type="match status" value="1"/>
</dbReference>
<name>A0A1H0STZ1_9ACTN</name>
<dbReference type="GO" id="GO:0005737">
    <property type="term" value="C:cytoplasm"/>
    <property type="evidence" value="ECO:0007669"/>
    <property type="project" value="TreeGrafter"/>
</dbReference>
<comment type="similarity">
    <text evidence="2 5">Belongs to the trans-sulfuration enzymes family.</text>
</comment>
<dbReference type="GO" id="GO:0019343">
    <property type="term" value="P:cysteine biosynthetic process via cystathionine"/>
    <property type="evidence" value="ECO:0007669"/>
    <property type="project" value="TreeGrafter"/>
</dbReference>
<dbReference type="InterPro" id="IPR054542">
    <property type="entry name" value="Cys_met_metab_PP"/>
</dbReference>
<dbReference type="RefSeq" id="WP_090480224.1">
    <property type="nucleotide sequence ID" value="NZ_LT629710.1"/>
</dbReference>
<dbReference type="STRING" id="1090615.SAMN04515671_4288"/>
<dbReference type="AlphaFoldDB" id="A0A1H0STZ1"/>
<evidence type="ECO:0000313" key="6">
    <source>
        <dbReference type="EMBL" id="SDP45140.1"/>
    </source>
</evidence>
<evidence type="ECO:0000313" key="7">
    <source>
        <dbReference type="Proteomes" id="UP000198741"/>
    </source>
</evidence>
<protein>
    <submittedName>
        <fullName evidence="6">Cystathionine gamma-synthase</fullName>
    </submittedName>
</protein>
<dbReference type="GO" id="GO:0003962">
    <property type="term" value="F:cystathionine gamma-synthase activity"/>
    <property type="evidence" value="ECO:0007669"/>
    <property type="project" value="TreeGrafter"/>
</dbReference>
<proteinExistence type="inferred from homology"/>
<dbReference type="PANTHER" id="PTHR11808:SF15">
    <property type="entry name" value="CYSTATHIONINE GAMMA-LYASE"/>
    <property type="match status" value="1"/>
</dbReference>
<evidence type="ECO:0000256" key="2">
    <source>
        <dbReference type="ARBA" id="ARBA00009077"/>
    </source>
</evidence>
<dbReference type="EMBL" id="LT629710">
    <property type="protein sequence ID" value="SDP45140.1"/>
    <property type="molecule type" value="Genomic_DNA"/>
</dbReference>
<feature type="modified residue" description="N6-(pyridoxal phosphate)lysine" evidence="4">
    <location>
        <position position="198"/>
    </location>
</feature>
<dbReference type="GO" id="GO:0030170">
    <property type="term" value="F:pyridoxal phosphate binding"/>
    <property type="evidence" value="ECO:0007669"/>
    <property type="project" value="InterPro"/>
</dbReference>
<dbReference type="PIRSF" id="PIRSF001434">
    <property type="entry name" value="CGS"/>
    <property type="match status" value="1"/>
</dbReference>
<dbReference type="Proteomes" id="UP000198741">
    <property type="component" value="Chromosome I"/>
</dbReference>
<dbReference type="PANTHER" id="PTHR11808">
    <property type="entry name" value="TRANS-SULFURATION ENZYME FAMILY MEMBER"/>
    <property type="match status" value="1"/>
</dbReference>
<gene>
    <name evidence="6" type="ORF">SAMN04515671_4288</name>
</gene>
<keyword evidence="7" id="KW-1185">Reference proteome</keyword>
<dbReference type="InterPro" id="IPR015422">
    <property type="entry name" value="PyrdxlP-dep_Trfase_small"/>
</dbReference>
<dbReference type="Gene3D" id="3.40.640.10">
    <property type="entry name" value="Type I PLP-dependent aspartate aminotransferase-like (Major domain)"/>
    <property type="match status" value="1"/>
</dbReference>
<reference evidence="6 7" key="1">
    <citation type="submission" date="2016-10" db="EMBL/GenBank/DDBJ databases">
        <authorList>
            <person name="de Groot N.N."/>
        </authorList>
    </citation>
    <scope>NUCLEOTIDE SEQUENCE [LARGE SCALE GENOMIC DNA]</scope>
    <source>
        <strain evidence="7">P4-7,KCTC 19426,CECT 7604</strain>
    </source>
</reference>
<dbReference type="GO" id="GO:0004123">
    <property type="term" value="F:cystathionine gamma-lyase activity"/>
    <property type="evidence" value="ECO:0007669"/>
    <property type="project" value="TreeGrafter"/>
</dbReference>
<dbReference type="Pfam" id="PF01053">
    <property type="entry name" value="Cys_Met_Meta_PP"/>
    <property type="match status" value="1"/>
</dbReference>
<dbReference type="InterPro" id="IPR015421">
    <property type="entry name" value="PyrdxlP-dep_Trfase_major"/>
</dbReference>
<evidence type="ECO:0000256" key="4">
    <source>
        <dbReference type="PIRSR" id="PIRSR001434-2"/>
    </source>
</evidence>